<keyword evidence="2" id="KW-0732">Signal</keyword>
<accession>A0A8H4Q327</accession>
<dbReference type="InterPro" id="IPR001144">
    <property type="entry name" value="Enterotoxin_A"/>
</dbReference>
<evidence type="ECO:0000313" key="7">
    <source>
        <dbReference type="Proteomes" id="UP000562929"/>
    </source>
</evidence>
<evidence type="ECO:0000256" key="3">
    <source>
        <dbReference type="ARBA" id="ARBA00023026"/>
    </source>
</evidence>
<feature type="region of interest" description="Disordered" evidence="5">
    <location>
        <begin position="465"/>
        <end position="492"/>
    </location>
</feature>
<protein>
    <submittedName>
        <fullName evidence="6">Putative enterotoxin</fullName>
    </submittedName>
</protein>
<sequence>MGALYSEGLEKLRRNGTITNQQFWDGCSLYSHSKRSSAGYSQYISASRDPFSALYLEMSERRLKKELENQPIYLYKIHADHAIFELNASLGVVNPHPQEPEWVSVGLIPWVQVMGWYTVNLPEVSSVFRSDMTIKKNAVFHPNSAYNASMYEKQRTTVPQPQLAGFPRTFSAWEREPWKPYKNKPTTQLLGEFVWHHVCERTYACYRLHRPLLRATSLTAEAEDSPPAHEADAAVRDNPPKIIFIGHFLWPDEVKKQNGFLTAADRAYRTKAAPPEAYTLKQHLDVYNPNRTTYFIQGSENFGTAAEWAARSASRHTNGFEGVVYAVHATPNMIDVGLTVGNYYGDLNPTAQRFAIAGGVKWSQVRGWVQIPANYTRIPAAKIGSRSDVRERLDEAFKDDISLFQSNPDYDKKFDKYTANKRSQKQLFSRSNPEKMLKDFMTLTASAYGWTGSFPLFEVGHLKTATDSKRAKQTNRSPSFRKPSPPSRSLAL</sequence>
<dbReference type="Proteomes" id="UP000562929">
    <property type="component" value="Unassembled WGS sequence"/>
</dbReference>
<dbReference type="SUPFAM" id="SSF56399">
    <property type="entry name" value="ADP-ribosylation"/>
    <property type="match status" value="2"/>
</dbReference>
<evidence type="ECO:0000256" key="4">
    <source>
        <dbReference type="ARBA" id="ARBA00023157"/>
    </source>
</evidence>
<name>A0A8H4Q327_9HYPO</name>
<keyword evidence="3" id="KW-0843">Virulence</keyword>
<reference evidence="6 7" key="1">
    <citation type="journal article" date="2020" name="G3 (Bethesda)">
        <title>Genetic Underpinnings of Host Manipulation by Ophiocordyceps as Revealed by Comparative Transcriptomics.</title>
        <authorList>
            <person name="Will I."/>
            <person name="Das B."/>
            <person name="Trinh T."/>
            <person name="Brachmann A."/>
            <person name="Ohm R.A."/>
            <person name="de Bekker C."/>
        </authorList>
    </citation>
    <scope>NUCLEOTIDE SEQUENCE [LARGE SCALE GENOMIC DNA]</scope>
    <source>
        <strain evidence="6 7">EC05</strain>
    </source>
</reference>
<keyword evidence="1" id="KW-0800">Toxin</keyword>
<evidence type="ECO:0000256" key="2">
    <source>
        <dbReference type="ARBA" id="ARBA00022729"/>
    </source>
</evidence>
<dbReference type="Gene3D" id="3.90.210.10">
    <property type="entry name" value="Heat-Labile Enterotoxin, subunit A"/>
    <property type="match status" value="2"/>
</dbReference>
<evidence type="ECO:0000256" key="5">
    <source>
        <dbReference type="SAM" id="MobiDB-lite"/>
    </source>
</evidence>
<feature type="compositionally biased region" description="Low complexity" evidence="5">
    <location>
        <begin position="476"/>
        <end position="492"/>
    </location>
</feature>
<dbReference type="EMBL" id="JAACLJ010000007">
    <property type="protein sequence ID" value="KAF4583176.1"/>
    <property type="molecule type" value="Genomic_DNA"/>
</dbReference>
<proteinExistence type="predicted"/>
<evidence type="ECO:0000313" key="6">
    <source>
        <dbReference type="EMBL" id="KAF4583176.1"/>
    </source>
</evidence>
<dbReference type="GO" id="GO:0090729">
    <property type="term" value="F:toxin activity"/>
    <property type="evidence" value="ECO:0007669"/>
    <property type="project" value="UniProtKB-KW"/>
</dbReference>
<keyword evidence="7" id="KW-1185">Reference proteome</keyword>
<keyword evidence="4" id="KW-1015">Disulfide bond</keyword>
<evidence type="ECO:0000256" key="1">
    <source>
        <dbReference type="ARBA" id="ARBA00022656"/>
    </source>
</evidence>
<comment type="caution">
    <text evidence="6">The sequence shown here is derived from an EMBL/GenBank/DDBJ whole genome shotgun (WGS) entry which is preliminary data.</text>
</comment>
<organism evidence="6 7">
    <name type="scientific">Ophiocordyceps camponoti-floridani</name>
    <dbReference type="NCBI Taxonomy" id="2030778"/>
    <lineage>
        <taxon>Eukaryota</taxon>
        <taxon>Fungi</taxon>
        <taxon>Dikarya</taxon>
        <taxon>Ascomycota</taxon>
        <taxon>Pezizomycotina</taxon>
        <taxon>Sordariomycetes</taxon>
        <taxon>Hypocreomycetidae</taxon>
        <taxon>Hypocreales</taxon>
        <taxon>Ophiocordycipitaceae</taxon>
        <taxon>Ophiocordyceps</taxon>
    </lineage>
</organism>
<dbReference type="PRINTS" id="PR00771">
    <property type="entry name" value="ENTEROTOXINA"/>
</dbReference>
<dbReference type="OrthoDB" id="4928156at2759"/>
<gene>
    <name evidence="6" type="ORF">GQ602_006320</name>
</gene>
<dbReference type="Pfam" id="PF01375">
    <property type="entry name" value="Enterotoxin_a"/>
    <property type="match status" value="2"/>
</dbReference>
<dbReference type="AlphaFoldDB" id="A0A8H4Q327"/>